<accession>A0AAD3H4F0</accession>
<sequence length="171" mass="19912">MCRTRLIDDDGKSRTLSEEFFDDDDEEDDQMQRFQIVNGLIRFIQGNSPGSPLRTVSSGSLELQEMDSTGHSSSTDTWISGMRVQTEEWQRFIPGIRMYEGKKTLFYNGEILYHVDNDEPLIYNWEERESWEVIIVLPGVEEIPEDCLRECEQIDTVIMSDSVIRIEGWAF</sequence>
<protein>
    <submittedName>
        <fullName evidence="1">Uncharacterized protein</fullName>
    </submittedName>
</protein>
<proteinExistence type="predicted"/>
<dbReference type="Proteomes" id="UP001054902">
    <property type="component" value="Unassembled WGS sequence"/>
</dbReference>
<evidence type="ECO:0000313" key="2">
    <source>
        <dbReference type="Proteomes" id="UP001054902"/>
    </source>
</evidence>
<comment type="caution">
    <text evidence="1">The sequence shown here is derived from an EMBL/GenBank/DDBJ whole genome shotgun (WGS) entry which is preliminary data.</text>
</comment>
<gene>
    <name evidence="1" type="ORF">CTEN210_06461</name>
</gene>
<dbReference type="EMBL" id="BLLK01000038">
    <property type="protein sequence ID" value="GFH49985.1"/>
    <property type="molecule type" value="Genomic_DNA"/>
</dbReference>
<organism evidence="1 2">
    <name type="scientific">Chaetoceros tenuissimus</name>
    <dbReference type="NCBI Taxonomy" id="426638"/>
    <lineage>
        <taxon>Eukaryota</taxon>
        <taxon>Sar</taxon>
        <taxon>Stramenopiles</taxon>
        <taxon>Ochrophyta</taxon>
        <taxon>Bacillariophyta</taxon>
        <taxon>Coscinodiscophyceae</taxon>
        <taxon>Chaetocerotophycidae</taxon>
        <taxon>Chaetocerotales</taxon>
        <taxon>Chaetocerotaceae</taxon>
        <taxon>Chaetoceros</taxon>
    </lineage>
</organism>
<reference evidence="1 2" key="1">
    <citation type="journal article" date="2021" name="Sci. Rep.">
        <title>The genome of the diatom Chaetoceros tenuissimus carries an ancient integrated fragment of an extant virus.</title>
        <authorList>
            <person name="Hongo Y."/>
            <person name="Kimura K."/>
            <person name="Takaki Y."/>
            <person name="Yoshida Y."/>
            <person name="Baba S."/>
            <person name="Kobayashi G."/>
            <person name="Nagasaki K."/>
            <person name="Hano T."/>
            <person name="Tomaru Y."/>
        </authorList>
    </citation>
    <scope>NUCLEOTIDE SEQUENCE [LARGE SCALE GENOMIC DNA]</scope>
    <source>
        <strain evidence="1 2">NIES-3715</strain>
    </source>
</reference>
<keyword evidence="2" id="KW-1185">Reference proteome</keyword>
<dbReference type="AlphaFoldDB" id="A0AAD3H4F0"/>
<name>A0AAD3H4F0_9STRA</name>
<evidence type="ECO:0000313" key="1">
    <source>
        <dbReference type="EMBL" id="GFH49985.1"/>
    </source>
</evidence>